<sequence length="333" mass="38043">MRLAIVILNWNGADLLKKYLPSVVAYSGGAEIYVIDNASTDNSLSVLKEEFPNVGIVLNDSNYGFAGGYNTGLKSIEADCYCLLNSDVAVTENWLEPILKGFASMPEATILQPKILDLKNKAYFEYAGAAGGFIDKLGYPFCRGRIFQALEEDMGQYDDIHEIFWATGACMFIKSAVFWSLNGFDTDYFAHQEEVDLCWRAKNNGHKVFYIGKSKVYHLGGSTLSNMNPKKTFLNFRNSLYSITKNLPRRKAFLIIFLRLILDGIAATRFLLQLKPRHFWAVFRAHLSFYANFSKIYRKREKANFILKYYLVTSIVWAHFVHQVKNFNILVKD</sequence>
<feature type="domain" description="Glycosyltransferase 2-like" evidence="4">
    <location>
        <begin position="5"/>
        <end position="108"/>
    </location>
</feature>
<organism evidence="5 6">
    <name type="scientific">Croceitalea marina</name>
    <dbReference type="NCBI Taxonomy" id="1775166"/>
    <lineage>
        <taxon>Bacteria</taxon>
        <taxon>Pseudomonadati</taxon>
        <taxon>Bacteroidota</taxon>
        <taxon>Flavobacteriia</taxon>
        <taxon>Flavobacteriales</taxon>
        <taxon>Flavobacteriaceae</taxon>
        <taxon>Croceitalea</taxon>
    </lineage>
</organism>
<dbReference type="PANTHER" id="PTHR43179">
    <property type="entry name" value="RHAMNOSYLTRANSFERASE WBBL"/>
    <property type="match status" value="1"/>
</dbReference>
<dbReference type="InterPro" id="IPR001173">
    <property type="entry name" value="Glyco_trans_2-like"/>
</dbReference>
<evidence type="ECO:0000256" key="1">
    <source>
        <dbReference type="ARBA" id="ARBA00006739"/>
    </source>
</evidence>
<dbReference type="EC" id="2.4.-.-" evidence="5"/>
<comment type="similarity">
    <text evidence="1">Belongs to the glycosyltransferase 2 family.</text>
</comment>
<reference evidence="6" key="1">
    <citation type="journal article" date="2019" name="Int. J. Syst. Evol. Microbiol.">
        <title>The Global Catalogue of Microorganisms (GCM) 10K type strain sequencing project: providing services to taxonomists for standard genome sequencing and annotation.</title>
        <authorList>
            <consortium name="The Broad Institute Genomics Platform"/>
            <consortium name="The Broad Institute Genome Sequencing Center for Infectious Disease"/>
            <person name="Wu L."/>
            <person name="Ma J."/>
        </authorList>
    </citation>
    <scope>NUCLEOTIDE SEQUENCE [LARGE SCALE GENOMIC DNA]</scope>
    <source>
        <strain evidence="6">KCTC 52368</strain>
    </source>
</reference>
<accession>A0ABW5MRS7</accession>
<protein>
    <submittedName>
        <fullName evidence="5">Glycosyltransferase family 2 protein</fullName>
        <ecNumber evidence="5">2.4.-.-</ecNumber>
    </submittedName>
</protein>
<dbReference type="GO" id="GO:0016757">
    <property type="term" value="F:glycosyltransferase activity"/>
    <property type="evidence" value="ECO:0007669"/>
    <property type="project" value="UniProtKB-KW"/>
</dbReference>
<dbReference type="CDD" id="cd04186">
    <property type="entry name" value="GT_2_like_c"/>
    <property type="match status" value="1"/>
</dbReference>
<dbReference type="InterPro" id="IPR029044">
    <property type="entry name" value="Nucleotide-diphossugar_trans"/>
</dbReference>
<evidence type="ECO:0000256" key="2">
    <source>
        <dbReference type="ARBA" id="ARBA00022676"/>
    </source>
</evidence>
<evidence type="ECO:0000256" key="3">
    <source>
        <dbReference type="ARBA" id="ARBA00022679"/>
    </source>
</evidence>
<dbReference type="SUPFAM" id="SSF53448">
    <property type="entry name" value="Nucleotide-diphospho-sugar transferases"/>
    <property type="match status" value="1"/>
</dbReference>
<evidence type="ECO:0000313" key="6">
    <source>
        <dbReference type="Proteomes" id="UP001597526"/>
    </source>
</evidence>
<keyword evidence="2 5" id="KW-0328">Glycosyltransferase</keyword>
<proteinExistence type="inferred from homology"/>
<keyword evidence="3 5" id="KW-0808">Transferase</keyword>
<evidence type="ECO:0000259" key="4">
    <source>
        <dbReference type="Pfam" id="PF00535"/>
    </source>
</evidence>
<dbReference type="Proteomes" id="UP001597526">
    <property type="component" value="Unassembled WGS sequence"/>
</dbReference>
<gene>
    <name evidence="5" type="ORF">ACFSQJ_01015</name>
</gene>
<comment type="caution">
    <text evidence="5">The sequence shown here is derived from an EMBL/GenBank/DDBJ whole genome shotgun (WGS) entry which is preliminary data.</text>
</comment>
<dbReference type="PANTHER" id="PTHR43179:SF12">
    <property type="entry name" value="GALACTOFURANOSYLTRANSFERASE GLFT2"/>
    <property type="match status" value="1"/>
</dbReference>
<name>A0ABW5MRS7_9FLAO</name>
<keyword evidence="6" id="KW-1185">Reference proteome</keyword>
<dbReference type="EMBL" id="JBHULB010000005">
    <property type="protein sequence ID" value="MFD2585486.1"/>
    <property type="molecule type" value="Genomic_DNA"/>
</dbReference>
<evidence type="ECO:0000313" key="5">
    <source>
        <dbReference type="EMBL" id="MFD2585486.1"/>
    </source>
</evidence>
<dbReference type="RefSeq" id="WP_377764885.1">
    <property type="nucleotide sequence ID" value="NZ_JBHULB010000005.1"/>
</dbReference>
<dbReference type="Gene3D" id="3.90.550.10">
    <property type="entry name" value="Spore Coat Polysaccharide Biosynthesis Protein SpsA, Chain A"/>
    <property type="match status" value="1"/>
</dbReference>
<dbReference type="Pfam" id="PF00535">
    <property type="entry name" value="Glycos_transf_2"/>
    <property type="match status" value="1"/>
</dbReference>